<evidence type="ECO:0000313" key="2">
    <source>
        <dbReference type="Proteomes" id="UP001159427"/>
    </source>
</evidence>
<accession>A0ABN8SR86</accession>
<keyword evidence="2" id="KW-1185">Reference proteome</keyword>
<gene>
    <name evidence="1" type="ORF">PEVE_00026204</name>
</gene>
<dbReference type="EMBL" id="CALNXI010003541">
    <property type="protein sequence ID" value="CAH3193621.1"/>
    <property type="molecule type" value="Genomic_DNA"/>
</dbReference>
<dbReference type="Proteomes" id="UP001159427">
    <property type="component" value="Unassembled WGS sequence"/>
</dbReference>
<sequence>MWTNYKTFYGYRSHINRRHKAILQVARDIQQPQDLVQNIHMECEEEEEAGDVMAGEQLSDEGEVDAPGDQLRSTSAAYLLRIKEMHNLSQTAVDDIVQSINTLVSTAVKSVCVNIANQLQNIVHEDDDVLQNITWQTLFEQNSQEASPFKDLETENRQRQAYKEMFGLVEPVKRVLGNYHGYRQKGSKRRRVQLHDEVIEIPLLESLEQWLNNPSILKQSFENSHQRHDGMIAERGFPAAPPFLTGPMCLTDTIVLR</sequence>
<proteinExistence type="predicted"/>
<protein>
    <submittedName>
        <fullName evidence="1">Uncharacterized protein</fullName>
    </submittedName>
</protein>
<comment type="caution">
    <text evidence="1">The sequence shown here is derived from an EMBL/GenBank/DDBJ whole genome shotgun (WGS) entry which is preliminary data.</text>
</comment>
<evidence type="ECO:0000313" key="1">
    <source>
        <dbReference type="EMBL" id="CAH3193621.1"/>
    </source>
</evidence>
<reference evidence="1 2" key="1">
    <citation type="submission" date="2022-05" db="EMBL/GenBank/DDBJ databases">
        <authorList>
            <consortium name="Genoscope - CEA"/>
            <person name="William W."/>
        </authorList>
    </citation>
    <scope>NUCLEOTIDE SEQUENCE [LARGE SCALE GENOMIC DNA]</scope>
</reference>
<name>A0ABN8SR86_9CNID</name>
<organism evidence="1 2">
    <name type="scientific">Porites evermanni</name>
    <dbReference type="NCBI Taxonomy" id="104178"/>
    <lineage>
        <taxon>Eukaryota</taxon>
        <taxon>Metazoa</taxon>
        <taxon>Cnidaria</taxon>
        <taxon>Anthozoa</taxon>
        <taxon>Hexacorallia</taxon>
        <taxon>Scleractinia</taxon>
        <taxon>Fungiina</taxon>
        <taxon>Poritidae</taxon>
        <taxon>Porites</taxon>
    </lineage>
</organism>